<organism evidence="3 4">
    <name type="scientific">Cylindrodendrum hubeiense</name>
    <dbReference type="NCBI Taxonomy" id="595255"/>
    <lineage>
        <taxon>Eukaryota</taxon>
        <taxon>Fungi</taxon>
        <taxon>Dikarya</taxon>
        <taxon>Ascomycota</taxon>
        <taxon>Pezizomycotina</taxon>
        <taxon>Sordariomycetes</taxon>
        <taxon>Hypocreomycetidae</taxon>
        <taxon>Hypocreales</taxon>
        <taxon>Nectriaceae</taxon>
        <taxon>Cylindrodendrum</taxon>
    </lineage>
</organism>
<dbReference type="PROSITE" id="PS50181">
    <property type="entry name" value="FBOX"/>
    <property type="match status" value="1"/>
</dbReference>
<dbReference type="AlphaFoldDB" id="A0A9P5HHC4"/>
<proteinExistence type="predicted"/>
<protein>
    <recommendedName>
        <fullName evidence="2">F-box domain-containing protein</fullName>
    </recommendedName>
</protein>
<evidence type="ECO:0000313" key="3">
    <source>
        <dbReference type="EMBL" id="KAF7552609.1"/>
    </source>
</evidence>
<dbReference type="InterPro" id="IPR001810">
    <property type="entry name" value="F-box_dom"/>
</dbReference>
<evidence type="ECO:0000259" key="2">
    <source>
        <dbReference type="PROSITE" id="PS50181"/>
    </source>
</evidence>
<dbReference type="InterPro" id="IPR036047">
    <property type="entry name" value="F-box-like_dom_sf"/>
</dbReference>
<feature type="region of interest" description="Disordered" evidence="1">
    <location>
        <begin position="470"/>
        <end position="502"/>
    </location>
</feature>
<dbReference type="OrthoDB" id="5279008at2759"/>
<dbReference type="Proteomes" id="UP000722485">
    <property type="component" value="Unassembled WGS sequence"/>
</dbReference>
<feature type="compositionally biased region" description="Acidic residues" evidence="1">
    <location>
        <begin position="480"/>
        <end position="502"/>
    </location>
</feature>
<comment type="caution">
    <text evidence="3">The sequence shown here is derived from an EMBL/GenBank/DDBJ whole genome shotgun (WGS) entry which is preliminary data.</text>
</comment>
<dbReference type="SUPFAM" id="SSF81383">
    <property type="entry name" value="F-box domain"/>
    <property type="match status" value="1"/>
</dbReference>
<evidence type="ECO:0000313" key="4">
    <source>
        <dbReference type="Proteomes" id="UP000722485"/>
    </source>
</evidence>
<name>A0A9P5HHC4_9HYPO</name>
<sequence length="502" mass="56405">MADVDTAMDDASTPAAPIPSCPFQKVPLEVLLRITSFLTTPELGKIRLTCRSIEQSLDTTFIKEFFTRKQFMLSDDSLQALIDISKSRLGVYLRMVHFGLDRYPAVLQGRGDVERDTKLLFRHAGMFTLWSTGYHRDMLAEAFRHLTNLEDVVIRDFNSTKRTRDGPFKPWTSYGSTTASAETGVRITQDGFNTWNTDFSPHFSSQVLSAVLMALGQAEARPKGIEVMSRRANQLKSFAFNITPYMESSVLPVLQSLEKLHLDVDLTWRAAGFGVVRPNPPTASDYMLRKFLLNATHVRHLRINEVHSEDGGVGGLLRWLAGNTAATPPLPAAMDTASMPAILAPAFVHLEELNLGLMNVEASWALDVIRKLAPTLKRLELWKLTLQRSLPDNHSGSPPKVSFWAKFLERLRDIPGLDLHHIMAGNLQQQWRTRPSKSKVSFRDRTSIMKYTGTDWKHFVGEMIPRVEVSYAHDEGDGNNSDEDDGSDEDQDDGDDNSDDDQ</sequence>
<gene>
    <name evidence="3" type="ORF">G7Z17_g4192</name>
</gene>
<accession>A0A9P5HHC4</accession>
<feature type="domain" description="F-box" evidence="2">
    <location>
        <begin position="20"/>
        <end position="69"/>
    </location>
</feature>
<evidence type="ECO:0000256" key="1">
    <source>
        <dbReference type="SAM" id="MobiDB-lite"/>
    </source>
</evidence>
<keyword evidence="4" id="KW-1185">Reference proteome</keyword>
<dbReference type="EMBL" id="JAANBB010000058">
    <property type="protein sequence ID" value="KAF7552609.1"/>
    <property type="molecule type" value="Genomic_DNA"/>
</dbReference>
<reference evidence="3" key="1">
    <citation type="submission" date="2020-03" db="EMBL/GenBank/DDBJ databases">
        <title>Draft Genome Sequence of Cylindrodendrum hubeiense.</title>
        <authorList>
            <person name="Buettner E."/>
            <person name="Kellner H."/>
        </authorList>
    </citation>
    <scope>NUCLEOTIDE SEQUENCE</scope>
    <source>
        <strain evidence="3">IHI 201604</strain>
    </source>
</reference>